<dbReference type="NCBIfam" id="TIGR00305">
    <property type="entry name" value="putative toxin-antitoxin system toxin component, PIN family"/>
    <property type="match status" value="1"/>
</dbReference>
<organism evidence="2 3">
    <name type="scientific">Thiocapsa roseopersicina</name>
    <dbReference type="NCBI Taxonomy" id="1058"/>
    <lineage>
        <taxon>Bacteria</taxon>
        <taxon>Pseudomonadati</taxon>
        <taxon>Pseudomonadota</taxon>
        <taxon>Gammaproteobacteria</taxon>
        <taxon>Chromatiales</taxon>
        <taxon>Chromatiaceae</taxon>
        <taxon>Thiocapsa</taxon>
    </lineage>
</organism>
<dbReference type="PANTHER" id="PTHR34610">
    <property type="entry name" value="SSL7007 PROTEIN"/>
    <property type="match status" value="1"/>
</dbReference>
<evidence type="ECO:0000313" key="3">
    <source>
        <dbReference type="Proteomes" id="UP000198816"/>
    </source>
</evidence>
<dbReference type="InterPro" id="IPR002850">
    <property type="entry name" value="PIN_toxin-like"/>
</dbReference>
<dbReference type="RefSeq" id="WP_093027310.1">
    <property type="nucleotide sequence ID" value="NZ_FNNZ01000001.1"/>
</dbReference>
<dbReference type="OrthoDB" id="9802272at2"/>
<dbReference type="Proteomes" id="UP000198816">
    <property type="component" value="Unassembled WGS sequence"/>
</dbReference>
<evidence type="ECO:0000313" key="2">
    <source>
        <dbReference type="EMBL" id="SDW05621.1"/>
    </source>
</evidence>
<dbReference type="SMART" id="SM00670">
    <property type="entry name" value="PINc"/>
    <property type="match status" value="1"/>
</dbReference>
<dbReference type="Pfam" id="PF13470">
    <property type="entry name" value="PIN_3"/>
    <property type="match status" value="1"/>
</dbReference>
<dbReference type="InterPro" id="IPR029060">
    <property type="entry name" value="PIN-like_dom_sf"/>
</dbReference>
<sequence>MSFARRIVLDTGVLVSAAIRPDSVPALALEKALLNFDVCVSRETLAELVAVLSRPKFDRYAPSRQREDFAAGFHARAVVVEVTTTVSDCVDPKDNMFLALAETAEVDLIVSSDPHLTHLHPWHGIPILLPAAFLVGIR</sequence>
<gene>
    <name evidence="2" type="ORF">SAMN05421783_101243</name>
</gene>
<accession>A0A1H2QEM3</accession>
<feature type="domain" description="PIN" evidence="1">
    <location>
        <begin position="5"/>
        <end position="118"/>
    </location>
</feature>
<name>A0A1H2QEM3_THIRO</name>
<protein>
    <submittedName>
        <fullName evidence="2">Putative toxin-antitoxin system toxin component, PIN family</fullName>
    </submittedName>
</protein>
<proteinExistence type="predicted"/>
<dbReference type="SUPFAM" id="SSF88723">
    <property type="entry name" value="PIN domain-like"/>
    <property type="match status" value="1"/>
</dbReference>
<dbReference type="InterPro" id="IPR002716">
    <property type="entry name" value="PIN_dom"/>
</dbReference>
<keyword evidence="3" id="KW-1185">Reference proteome</keyword>
<dbReference type="PANTHER" id="PTHR34610:SF3">
    <property type="entry name" value="SSL7007 PROTEIN"/>
    <property type="match status" value="1"/>
</dbReference>
<dbReference type="EMBL" id="FNNZ01000001">
    <property type="protein sequence ID" value="SDW05621.1"/>
    <property type="molecule type" value="Genomic_DNA"/>
</dbReference>
<reference evidence="3" key="1">
    <citation type="submission" date="2016-10" db="EMBL/GenBank/DDBJ databases">
        <authorList>
            <person name="Varghese N."/>
            <person name="Submissions S."/>
        </authorList>
    </citation>
    <scope>NUCLEOTIDE SEQUENCE [LARGE SCALE GENOMIC DNA]</scope>
    <source>
        <strain evidence="3">DSM 217</strain>
    </source>
</reference>
<dbReference type="STRING" id="1058.SAMN05421783_101243"/>
<evidence type="ECO:0000259" key="1">
    <source>
        <dbReference type="SMART" id="SM00670"/>
    </source>
</evidence>
<dbReference type="AlphaFoldDB" id="A0A1H2QEM3"/>